<name>A0A9P5RBC9_9FUNG</name>
<dbReference type="Proteomes" id="UP000748756">
    <property type="component" value="Unassembled WGS sequence"/>
</dbReference>
<evidence type="ECO:0000256" key="1">
    <source>
        <dbReference type="SAM" id="Phobius"/>
    </source>
</evidence>
<organism evidence="2 3">
    <name type="scientific">Linnemannia schmuckeri</name>
    <dbReference type="NCBI Taxonomy" id="64567"/>
    <lineage>
        <taxon>Eukaryota</taxon>
        <taxon>Fungi</taxon>
        <taxon>Fungi incertae sedis</taxon>
        <taxon>Mucoromycota</taxon>
        <taxon>Mortierellomycotina</taxon>
        <taxon>Mortierellomycetes</taxon>
        <taxon>Mortierellales</taxon>
        <taxon>Mortierellaceae</taxon>
        <taxon>Linnemannia</taxon>
    </lineage>
</organism>
<evidence type="ECO:0000313" key="2">
    <source>
        <dbReference type="EMBL" id="KAF9128052.1"/>
    </source>
</evidence>
<feature type="transmembrane region" description="Helical" evidence="1">
    <location>
        <begin position="71"/>
        <end position="91"/>
    </location>
</feature>
<sequence length="267" mass="28903">MKLKLPSRTTKNLRIALVLLASSNSLILIASIGLNNSDSSSSQPDLLLIPQINVCIITIFYAYFKLQLLHYIYVQLVASTLLAGVFLFFAGKVFPHLQDFSDLLWIVQGFNVLLAIFLLLEATCSFFVGKSGQDIQAETFAANRSALEAQNQRIGGALGDNITTPAAVHLYQPRLDLSPPTEDGAPPHNRTSVIPGSATNGAAAVRLDIPDDYELDELPKYQRKPPAQPVTIIDMANLASVNPAVLNNVVRPLSPSPMSTLSEAQPP</sequence>
<feature type="non-terminal residue" evidence="2">
    <location>
        <position position="267"/>
    </location>
</feature>
<dbReference type="OrthoDB" id="2447902at2759"/>
<keyword evidence="3" id="KW-1185">Reference proteome</keyword>
<accession>A0A9P5RBC9</accession>
<proteinExistence type="predicted"/>
<keyword evidence="1" id="KW-1133">Transmembrane helix</keyword>
<gene>
    <name evidence="2" type="ORF">BG015_004405</name>
</gene>
<protein>
    <submittedName>
        <fullName evidence="2">Uncharacterized protein</fullName>
    </submittedName>
</protein>
<feature type="transmembrane region" description="Helical" evidence="1">
    <location>
        <begin position="12"/>
        <end position="34"/>
    </location>
</feature>
<keyword evidence="1" id="KW-0472">Membrane</keyword>
<evidence type="ECO:0000313" key="3">
    <source>
        <dbReference type="Proteomes" id="UP000748756"/>
    </source>
</evidence>
<keyword evidence="1" id="KW-0812">Transmembrane</keyword>
<feature type="transmembrane region" description="Helical" evidence="1">
    <location>
        <begin position="46"/>
        <end position="64"/>
    </location>
</feature>
<comment type="caution">
    <text evidence="2">The sequence shown here is derived from an EMBL/GenBank/DDBJ whole genome shotgun (WGS) entry which is preliminary data.</text>
</comment>
<feature type="transmembrane region" description="Helical" evidence="1">
    <location>
        <begin position="103"/>
        <end position="128"/>
    </location>
</feature>
<reference evidence="2" key="1">
    <citation type="journal article" date="2020" name="Fungal Divers.">
        <title>Resolving the Mortierellaceae phylogeny through synthesis of multi-gene phylogenetics and phylogenomics.</title>
        <authorList>
            <person name="Vandepol N."/>
            <person name="Liber J."/>
            <person name="Desiro A."/>
            <person name="Na H."/>
            <person name="Kennedy M."/>
            <person name="Barry K."/>
            <person name="Grigoriev I.V."/>
            <person name="Miller A.N."/>
            <person name="O'Donnell K."/>
            <person name="Stajich J.E."/>
            <person name="Bonito G."/>
        </authorList>
    </citation>
    <scope>NUCLEOTIDE SEQUENCE</scope>
    <source>
        <strain evidence="2">NRRL 6426</strain>
    </source>
</reference>
<dbReference type="AlphaFoldDB" id="A0A9P5RBC9"/>
<dbReference type="EMBL" id="JAAAUQ010002087">
    <property type="protein sequence ID" value="KAF9128052.1"/>
    <property type="molecule type" value="Genomic_DNA"/>
</dbReference>